<keyword evidence="4 8" id="KW-1133">Transmembrane helix</keyword>
<keyword evidence="10" id="KW-1185">Reference proteome</keyword>
<evidence type="ECO:0000256" key="5">
    <source>
        <dbReference type="ARBA" id="ARBA00023136"/>
    </source>
</evidence>
<keyword evidence="5 8" id="KW-0472">Membrane</keyword>
<feature type="region of interest" description="Disordered" evidence="7">
    <location>
        <begin position="731"/>
        <end position="817"/>
    </location>
</feature>
<dbReference type="EMBL" id="LUGG01000003">
    <property type="protein sequence ID" value="OBZ76121.1"/>
    <property type="molecule type" value="Genomic_DNA"/>
</dbReference>
<evidence type="ECO:0000313" key="9">
    <source>
        <dbReference type="EMBL" id="OBZ76121.1"/>
    </source>
</evidence>
<feature type="transmembrane region" description="Helical" evidence="8">
    <location>
        <begin position="92"/>
        <end position="112"/>
    </location>
</feature>
<dbReference type="InterPro" id="IPR003162">
    <property type="entry name" value="TFIID-31"/>
</dbReference>
<name>A0A1C7MGR9_GRIFR</name>
<dbReference type="GO" id="GO:0006352">
    <property type="term" value="P:DNA-templated transcription initiation"/>
    <property type="evidence" value="ECO:0007669"/>
    <property type="project" value="InterPro"/>
</dbReference>
<dbReference type="InterPro" id="IPR004299">
    <property type="entry name" value="MBOAT_fam"/>
</dbReference>
<dbReference type="GO" id="GO:0003841">
    <property type="term" value="F:1-acylglycerol-3-phosphate O-acyltransferase activity"/>
    <property type="evidence" value="ECO:0007669"/>
    <property type="project" value="TreeGrafter"/>
</dbReference>
<dbReference type="PANTHER" id="PTHR13906:SF4">
    <property type="entry name" value="LYSOPHOSPHOLIPID ACYLTRANSFERASE 6"/>
    <property type="match status" value="1"/>
</dbReference>
<evidence type="ECO:0000256" key="7">
    <source>
        <dbReference type="SAM" id="MobiDB-lite"/>
    </source>
</evidence>
<evidence type="ECO:0000256" key="1">
    <source>
        <dbReference type="ARBA" id="ARBA00004141"/>
    </source>
</evidence>
<keyword evidence="6 9" id="KW-0012">Acyltransferase</keyword>
<sequence>MDALFVPLAEATGASIDQIKLISCLLISYPLGSVFIRIPSSRPDLKHLFSIVITLFYFLPVLRMWTGFLQLLASAIGTYVIAANIEDPNMPWIVFAFTMGHLTINHVIRAIYSLSYETAEITGPQMVLTMKLTTFAWNVWDGRRSIEVSIRNWINGSNNHASLSILLYLHFLVMRKPAHLYVETPSESTFVQCSFYFPGILVGPYLTYADYMALITGTLFKAAEKREEDERSSGKHKRLVPKGRKRVAYRKMAIGLAFLGSYVLFGGTYNFGVTIQDWFPRSNFLYRIGYFQICGFFERTKYYAIWTLTEGASILTGLGFTGYAPSGGTRWEGAANVDIWNIEFAPNLKVLLDSWNMKTNVWLRECVYKRVTPKGKKPGFRSSMITFMTSAFWHGISGGYYLTFFFAGFVQTVGRLCRSHLRPLFLPATYVSNRNAPPPPQTPLKRAYDIVGTLYSLLGWSNLHWYGHWIIGGALLFFYGGGTRALRRCQTARMKKAGLKRDKLQADLPGSGTVTPMPRAPTLPPFDEAAREIEQTEFMRSCHSVINRVSTLTVMSRAAAADALPPTARSIALLLASTPTVQDAHPGVLHQLLEFSHRYTAQVLSDALMYAEHAGRTGKIEMDDVVLAVQARVGWEFGGRVPKEYIHSLATQTNSVPLPVVPEVFGVRLPNPSDCLTSVNFDLIPTKPPPGVKLYDEEVEEIEESESEDEDEDMEPAPIPLAAAPISLNQAARSAPVPPTVPIGAVQTPSDVDMMTPAMPVAEEASDAEEEDGLFAGGDEEEEESADEPMEEVAATGPSTVGTNGVKRKLVEEEDYD</sequence>
<dbReference type="InterPro" id="IPR049941">
    <property type="entry name" value="LPLAT_7/PORCN-like"/>
</dbReference>
<dbReference type="Pfam" id="PF03062">
    <property type="entry name" value="MBOAT"/>
    <property type="match status" value="1"/>
</dbReference>
<comment type="subcellular location">
    <subcellularLocation>
        <location evidence="1">Membrane</location>
        <topology evidence="1">Multi-pass membrane protein</topology>
    </subcellularLocation>
</comment>
<dbReference type="Pfam" id="PF02291">
    <property type="entry name" value="TFIID-31kDa"/>
    <property type="match status" value="1"/>
</dbReference>
<dbReference type="InterPro" id="IPR009072">
    <property type="entry name" value="Histone-fold"/>
</dbReference>
<evidence type="ECO:0000313" key="10">
    <source>
        <dbReference type="Proteomes" id="UP000092993"/>
    </source>
</evidence>
<dbReference type="GO" id="GO:0030258">
    <property type="term" value="P:lipid modification"/>
    <property type="evidence" value="ECO:0007669"/>
    <property type="project" value="TreeGrafter"/>
</dbReference>
<keyword evidence="3 8" id="KW-0812">Transmembrane</keyword>
<dbReference type="Proteomes" id="UP000092993">
    <property type="component" value="Unassembled WGS sequence"/>
</dbReference>
<dbReference type="GO" id="GO:0046982">
    <property type="term" value="F:protein heterodimerization activity"/>
    <property type="evidence" value="ECO:0007669"/>
    <property type="project" value="InterPro"/>
</dbReference>
<dbReference type="CDD" id="cd07979">
    <property type="entry name" value="HFD_TAF9"/>
    <property type="match status" value="1"/>
</dbReference>
<dbReference type="SUPFAM" id="SSF47113">
    <property type="entry name" value="Histone-fold"/>
    <property type="match status" value="1"/>
</dbReference>
<dbReference type="GO" id="GO:0016020">
    <property type="term" value="C:membrane"/>
    <property type="evidence" value="ECO:0007669"/>
    <property type="project" value="UniProtKB-SubCell"/>
</dbReference>
<dbReference type="AlphaFoldDB" id="A0A1C7MGR9"/>
<feature type="transmembrane region" description="Helical" evidence="8">
    <location>
        <begin position="252"/>
        <end position="272"/>
    </location>
</feature>
<gene>
    <name evidence="9" type="primary">ALE1</name>
    <name evidence="9" type="ORF">A0H81_03685</name>
</gene>
<dbReference type="GO" id="GO:0005783">
    <property type="term" value="C:endoplasmic reticulum"/>
    <property type="evidence" value="ECO:0007669"/>
    <property type="project" value="TreeGrafter"/>
</dbReference>
<evidence type="ECO:0000256" key="8">
    <source>
        <dbReference type="SAM" id="Phobius"/>
    </source>
</evidence>
<organism evidence="9 10">
    <name type="scientific">Grifola frondosa</name>
    <name type="common">Maitake</name>
    <name type="synonym">Polyporus frondosus</name>
    <dbReference type="NCBI Taxonomy" id="5627"/>
    <lineage>
        <taxon>Eukaryota</taxon>
        <taxon>Fungi</taxon>
        <taxon>Dikarya</taxon>
        <taxon>Basidiomycota</taxon>
        <taxon>Agaricomycotina</taxon>
        <taxon>Agaricomycetes</taxon>
        <taxon>Polyporales</taxon>
        <taxon>Grifolaceae</taxon>
        <taxon>Grifola</taxon>
    </lineage>
</organism>
<feature type="transmembrane region" description="Helical" evidence="8">
    <location>
        <begin position="18"/>
        <end position="36"/>
    </location>
</feature>
<evidence type="ECO:0000256" key="3">
    <source>
        <dbReference type="ARBA" id="ARBA00022692"/>
    </source>
</evidence>
<dbReference type="STRING" id="5627.A0A1C7MGR9"/>
<proteinExistence type="predicted"/>
<dbReference type="GO" id="GO:0046474">
    <property type="term" value="P:glycerophospholipid biosynthetic process"/>
    <property type="evidence" value="ECO:0007669"/>
    <property type="project" value="TreeGrafter"/>
</dbReference>
<evidence type="ECO:0000256" key="2">
    <source>
        <dbReference type="ARBA" id="ARBA00022679"/>
    </source>
</evidence>
<keyword evidence="2 9" id="KW-0808">Transferase</keyword>
<dbReference type="PANTHER" id="PTHR13906">
    <property type="entry name" value="PORCUPINE"/>
    <property type="match status" value="1"/>
</dbReference>
<protein>
    <submittedName>
        <fullName evidence="9">Lysophospholipid acyltransferase</fullName>
    </submittedName>
</protein>
<feature type="transmembrane region" description="Helical" evidence="8">
    <location>
        <begin position="48"/>
        <end position="72"/>
    </location>
</feature>
<evidence type="ECO:0000256" key="4">
    <source>
        <dbReference type="ARBA" id="ARBA00022989"/>
    </source>
</evidence>
<feature type="transmembrane region" description="Helical" evidence="8">
    <location>
        <begin position="384"/>
        <end position="410"/>
    </location>
</feature>
<dbReference type="Gene3D" id="1.10.20.10">
    <property type="entry name" value="Histone, subunit A"/>
    <property type="match status" value="1"/>
</dbReference>
<comment type="caution">
    <text evidence="9">The sequence shown here is derived from an EMBL/GenBank/DDBJ whole genome shotgun (WGS) entry which is preliminary data.</text>
</comment>
<evidence type="ECO:0000256" key="6">
    <source>
        <dbReference type="ARBA" id="ARBA00023315"/>
    </source>
</evidence>
<dbReference type="OrthoDB" id="286734at2759"/>
<accession>A0A1C7MGR9</accession>
<reference evidence="9 10" key="1">
    <citation type="submission" date="2016-03" db="EMBL/GenBank/DDBJ databases">
        <title>Whole genome sequencing of Grifola frondosa 9006-11.</title>
        <authorList>
            <person name="Min B."/>
            <person name="Park H."/>
            <person name="Kim J.-G."/>
            <person name="Cho H."/>
            <person name="Oh Y.-L."/>
            <person name="Kong W.-S."/>
            <person name="Choi I.-G."/>
        </authorList>
    </citation>
    <scope>NUCLEOTIDE SEQUENCE [LARGE SCALE GENOMIC DNA]</scope>
    <source>
        <strain evidence="9 10">9006-11</strain>
    </source>
</reference>
<feature type="compositionally biased region" description="Acidic residues" evidence="7">
    <location>
        <begin position="764"/>
        <end position="791"/>
    </location>
</feature>
<feature type="transmembrane region" description="Helical" evidence="8">
    <location>
        <begin position="466"/>
        <end position="486"/>
    </location>
</feature>
<dbReference type="GO" id="GO:0047184">
    <property type="term" value="F:1-acylglycerophosphocholine O-acyltransferase activity"/>
    <property type="evidence" value="ECO:0007669"/>
    <property type="project" value="TreeGrafter"/>
</dbReference>